<accession>V5ZAT8</accession>
<reference evidence="1 2" key="1">
    <citation type="journal article" date="2013" name="Syst. Appl. Microbiol.">
        <title>Phylogenetic position and virulence apparatus of the pear flower necrosis pathogen Erwinia piriflorinigrans CFBP 5888T as assessed by comparative genomics.</title>
        <authorList>
            <person name="Smits T.H."/>
            <person name="Rezzonico F."/>
            <person name="Lopez M.M."/>
            <person name="Blom J."/>
            <person name="Goesmann A."/>
            <person name="Frey J.E."/>
            <person name="Duffy B."/>
        </authorList>
    </citation>
    <scope>NUCLEOTIDE SEQUENCE [LARGE SCALE GENOMIC DNA]</scope>
    <source>
        <strain evidence="2">CFBP5888</strain>
    </source>
</reference>
<evidence type="ECO:0000313" key="1">
    <source>
        <dbReference type="EMBL" id="CCG88064.1"/>
    </source>
</evidence>
<dbReference type="EMBL" id="CAHS01000016">
    <property type="protein sequence ID" value="CCG88064.1"/>
    <property type="molecule type" value="Genomic_DNA"/>
</dbReference>
<dbReference type="Proteomes" id="UP000018217">
    <property type="component" value="Unassembled WGS sequence"/>
</dbReference>
<proteinExistence type="predicted"/>
<comment type="caution">
    <text evidence="1">The sequence shown here is derived from an EMBL/GenBank/DDBJ whole genome shotgun (WGS) entry which is preliminary data.</text>
</comment>
<organism evidence="1 2">
    <name type="scientific">Erwinia piriflorinigrans CFBP 5888</name>
    <dbReference type="NCBI Taxonomy" id="1161919"/>
    <lineage>
        <taxon>Bacteria</taxon>
        <taxon>Pseudomonadati</taxon>
        <taxon>Pseudomonadota</taxon>
        <taxon>Gammaproteobacteria</taxon>
        <taxon>Enterobacterales</taxon>
        <taxon>Erwiniaceae</taxon>
        <taxon>Erwinia</taxon>
    </lineage>
</organism>
<protein>
    <submittedName>
        <fullName evidence="1">Uncharacterized protein</fullName>
    </submittedName>
</protein>
<keyword evidence="2" id="KW-1185">Reference proteome</keyword>
<sequence>MLRGFSGVTSKGRFTEPAFLHFGRSASFRARTQLASPFVLFKEILP</sequence>
<dbReference type="AlphaFoldDB" id="V5ZAT8"/>
<gene>
    <name evidence="1" type="ORF">EPIR_2701</name>
</gene>
<name>V5ZAT8_9GAMM</name>
<evidence type="ECO:0000313" key="2">
    <source>
        <dbReference type="Proteomes" id="UP000018217"/>
    </source>
</evidence>